<comment type="caution">
    <text evidence="2">The sequence shown here is derived from an EMBL/GenBank/DDBJ whole genome shotgun (WGS) entry which is preliminary data.</text>
</comment>
<dbReference type="SUPFAM" id="SSF48179">
    <property type="entry name" value="6-phosphogluconate dehydrogenase C-terminal domain-like"/>
    <property type="match status" value="1"/>
</dbReference>
<protein>
    <submittedName>
        <fullName evidence="2">DUF2520 domain-containing protein</fullName>
    </submittedName>
</protein>
<organism evidence="2 3">
    <name type="scientific">Acidiferrimicrobium australe</name>
    <dbReference type="NCBI Taxonomy" id="2664430"/>
    <lineage>
        <taxon>Bacteria</taxon>
        <taxon>Bacillati</taxon>
        <taxon>Actinomycetota</taxon>
        <taxon>Acidimicrobiia</taxon>
        <taxon>Acidimicrobiales</taxon>
        <taxon>Acidimicrobiaceae</taxon>
        <taxon>Acidiferrimicrobium</taxon>
    </lineage>
</organism>
<dbReference type="InterPro" id="IPR008927">
    <property type="entry name" value="6-PGluconate_DH-like_C_sf"/>
</dbReference>
<dbReference type="EMBL" id="WJHE01000575">
    <property type="protein sequence ID" value="MST33368.1"/>
    <property type="molecule type" value="Genomic_DNA"/>
</dbReference>
<feature type="domain" description="DUF2520" evidence="1">
    <location>
        <begin position="4"/>
        <end position="67"/>
    </location>
</feature>
<dbReference type="Gene3D" id="1.10.1040.20">
    <property type="entry name" value="ProC-like, C-terminal domain"/>
    <property type="match status" value="1"/>
</dbReference>
<evidence type="ECO:0000313" key="3">
    <source>
        <dbReference type="Proteomes" id="UP000437736"/>
    </source>
</evidence>
<name>A0ABW9QY82_9ACTN</name>
<dbReference type="InterPro" id="IPR037108">
    <property type="entry name" value="TM1727-like_C_sf"/>
</dbReference>
<reference evidence="2 3" key="1">
    <citation type="submission" date="2019-11" db="EMBL/GenBank/DDBJ databases">
        <title>Acidiferrimicrobium australis gen. nov., sp. nov., an acidophilic and obligately heterotrophic, member of the Actinobacteria that catalyses dissimilatory oxido- reduction of iron isolated from metal-rich acidic water in Chile.</title>
        <authorList>
            <person name="Gonzalez D."/>
            <person name="Huber K."/>
            <person name="Hedrich S."/>
            <person name="Rojas-Villalobos C."/>
            <person name="Quatrini R."/>
            <person name="Dinamarca M.A."/>
            <person name="Schwarz A."/>
            <person name="Canales C."/>
            <person name="Nancucheo I."/>
        </authorList>
    </citation>
    <scope>NUCLEOTIDE SEQUENCE [LARGE SCALE GENOMIC DNA]</scope>
    <source>
        <strain evidence="2 3">USS-CCA1</strain>
    </source>
</reference>
<dbReference type="Proteomes" id="UP000437736">
    <property type="component" value="Unassembled WGS sequence"/>
</dbReference>
<sequence length="82" mass="8354">ATLGQVARLAEAAGLRLEDFLPLARAALDDVARRGPEAALTGPVARGDWSTVARHLAALPPDEHAGYLGGVALALRLAGGDC</sequence>
<dbReference type="InterPro" id="IPR018931">
    <property type="entry name" value="DUF2520"/>
</dbReference>
<evidence type="ECO:0000313" key="2">
    <source>
        <dbReference type="EMBL" id="MST33368.1"/>
    </source>
</evidence>
<accession>A0ABW9QY82</accession>
<proteinExistence type="predicted"/>
<feature type="non-terminal residue" evidence="2">
    <location>
        <position position="1"/>
    </location>
</feature>
<gene>
    <name evidence="2" type="ORF">GHK86_11645</name>
</gene>
<dbReference type="PANTHER" id="PTHR40459">
    <property type="entry name" value="CONSERVED HYPOTHETICAL ALANINE AND LEUCINE RICH PROTEIN"/>
    <property type="match status" value="1"/>
</dbReference>
<dbReference type="Pfam" id="PF10728">
    <property type="entry name" value="DUF2520"/>
    <property type="match status" value="1"/>
</dbReference>
<evidence type="ECO:0000259" key="1">
    <source>
        <dbReference type="Pfam" id="PF10728"/>
    </source>
</evidence>
<dbReference type="PANTHER" id="PTHR40459:SF1">
    <property type="entry name" value="CONSERVED HYPOTHETICAL ALANINE AND LEUCINE RICH PROTEIN"/>
    <property type="match status" value="1"/>
</dbReference>
<keyword evidence="3" id="KW-1185">Reference proteome</keyword>